<reference evidence="4 5" key="1">
    <citation type="submission" date="2020-08" db="EMBL/GenBank/DDBJ databases">
        <title>Genomic Encyclopedia of Type Strains, Phase IV (KMG-IV): sequencing the most valuable type-strain genomes for metagenomic binning, comparative biology and taxonomic classification.</title>
        <authorList>
            <person name="Goeker M."/>
        </authorList>
    </citation>
    <scope>NUCLEOTIDE SEQUENCE [LARGE SCALE GENOMIC DNA]</scope>
    <source>
        <strain evidence="4 5">DSM 105074</strain>
    </source>
</reference>
<dbReference type="PANTHER" id="PTHR48081">
    <property type="entry name" value="AB HYDROLASE SUPERFAMILY PROTEIN C4A8.06C"/>
    <property type="match status" value="1"/>
</dbReference>
<keyword evidence="5" id="KW-1185">Reference proteome</keyword>
<dbReference type="Pfam" id="PF20434">
    <property type="entry name" value="BD-FAE"/>
    <property type="match status" value="1"/>
</dbReference>
<protein>
    <submittedName>
        <fullName evidence="4">Acetyl esterase/lipase</fullName>
    </submittedName>
</protein>
<dbReference type="InterPro" id="IPR029058">
    <property type="entry name" value="AB_hydrolase_fold"/>
</dbReference>
<dbReference type="Gene3D" id="3.40.50.1820">
    <property type="entry name" value="alpha/beta hydrolase"/>
    <property type="match status" value="1"/>
</dbReference>
<dbReference type="Proteomes" id="UP000557307">
    <property type="component" value="Unassembled WGS sequence"/>
</dbReference>
<dbReference type="InterPro" id="IPR049492">
    <property type="entry name" value="BD-FAE-like_dom"/>
</dbReference>
<dbReference type="PANTHER" id="PTHR48081:SF13">
    <property type="entry name" value="ALPHA_BETA HYDROLASE"/>
    <property type="match status" value="1"/>
</dbReference>
<dbReference type="EMBL" id="JACHGF010000003">
    <property type="protein sequence ID" value="MBB5284130.1"/>
    <property type="molecule type" value="Genomic_DNA"/>
</dbReference>
<dbReference type="InterPro" id="IPR050300">
    <property type="entry name" value="GDXG_lipolytic_enzyme"/>
</dbReference>
<keyword evidence="2" id="KW-0732">Signal</keyword>
<feature type="signal peptide" evidence="2">
    <location>
        <begin position="1"/>
        <end position="29"/>
    </location>
</feature>
<feature type="domain" description="BD-FAE-like" evidence="3">
    <location>
        <begin position="51"/>
        <end position="247"/>
    </location>
</feature>
<evidence type="ECO:0000256" key="2">
    <source>
        <dbReference type="SAM" id="SignalP"/>
    </source>
</evidence>
<comment type="caution">
    <text evidence="4">The sequence shown here is derived from an EMBL/GenBank/DDBJ whole genome shotgun (WGS) entry which is preliminary data.</text>
</comment>
<accession>A0A840TVZ6</accession>
<feature type="chain" id="PRO_5032925499" evidence="2">
    <location>
        <begin position="30"/>
        <end position="289"/>
    </location>
</feature>
<dbReference type="GO" id="GO:0016787">
    <property type="term" value="F:hydrolase activity"/>
    <property type="evidence" value="ECO:0007669"/>
    <property type="project" value="UniProtKB-KW"/>
</dbReference>
<evidence type="ECO:0000256" key="1">
    <source>
        <dbReference type="ARBA" id="ARBA00022801"/>
    </source>
</evidence>
<evidence type="ECO:0000313" key="5">
    <source>
        <dbReference type="Proteomes" id="UP000557307"/>
    </source>
</evidence>
<sequence>MFSQRVCFLNAFSRVLLVSLLLGTFVAQGKVPPKEFLNVPYGDAPGKANLLDIYLPEGHSPATKMVLYIHGGSWSRGSKEQFPQAFIALLRQNNYAVATMNYRLVREGTNQFPSQLDDVKKAIAFLSGQAGTYGYSGQELALIGASAGAHLALLYAYGHDPERHVKTVVDLFGPTDLADLLEKKGDGTGNNSTARFLGEFNPKAKIVRDASPINHLSKKTAVPTILFHGESDELVPVEQSKVLYDKLTALGVPTQLELYPNERHELSPRSLPDVAMKMIGWLVKMYPPA</sequence>
<keyword evidence="1" id="KW-0378">Hydrolase</keyword>
<name>A0A840TVZ6_9BACT</name>
<organism evidence="4 5">
    <name type="scientific">Rhabdobacter roseus</name>
    <dbReference type="NCBI Taxonomy" id="1655419"/>
    <lineage>
        <taxon>Bacteria</taxon>
        <taxon>Pseudomonadati</taxon>
        <taxon>Bacteroidota</taxon>
        <taxon>Cytophagia</taxon>
        <taxon>Cytophagales</taxon>
        <taxon>Cytophagaceae</taxon>
        <taxon>Rhabdobacter</taxon>
    </lineage>
</organism>
<gene>
    <name evidence="4" type="ORF">HNQ92_002273</name>
</gene>
<dbReference type="SUPFAM" id="SSF53474">
    <property type="entry name" value="alpha/beta-Hydrolases"/>
    <property type="match status" value="1"/>
</dbReference>
<evidence type="ECO:0000313" key="4">
    <source>
        <dbReference type="EMBL" id="MBB5284130.1"/>
    </source>
</evidence>
<dbReference type="RefSeq" id="WP_184174090.1">
    <property type="nucleotide sequence ID" value="NZ_JACHGF010000003.1"/>
</dbReference>
<proteinExistence type="predicted"/>
<dbReference type="AlphaFoldDB" id="A0A840TVZ6"/>
<evidence type="ECO:0000259" key="3">
    <source>
        <dbReference type="Pfam" id="PF20434"/>
    </source>
</evidence>